<sequence length="157" mass="17345">MKSKELFDPGNSGRWQTATNHWKSCLSPIEEAEGHCEQVTNSSSDAEDCWHTTELATESPTTSYFCKDFTYLGTSWKQNCRQVKELNEDNLSSGTSPSGSEKSSEIGVEEEYDCPEFDGCDLTKEADNQESSSTSTEDLAAFVVEDSQETSSLHNDG</sequence>
<protein>
    <submittedName>
        <fullName evidence="2">Uncharacterized protein</fullName>
    </submittedName>
</protein>
<name>A0A2P2J3X9_RHIMU</name>
<feature type="compositionally biased region" description="Acidic residues" evidence="1">
    <location>
        <begin position="107"/>
        <end position="119"/>
    </location>
</feature>
<reference evidence="2" key="1">
    <citation type="submission" date="2018-02" db="EMBL/GenBank/DDBJ databases">
        <title>Rhizophora mucronata_Transcriptome.</title>
        <authorList>
            <person name="Meera S.P."/>
            <person name="Sreeshan A."/>
            <person name="Augustine A."/>
        </authorList>
    </citation>
    <scope>NUCLEOTIDE SEQUENCE</scope>
    <source>
        <tissue evidence="2">Leaf</tissue>
    </source>
</reference>
<dbReference type="AlphaFoldDB" id="A0A2P2J3X9"/>
<proteinExistence type="predicted"/>
<accession>A0A2P2J3X9</accession>
<evidence type="ECO:0000256" key="1">
    <source>
        <dbReference type="SAM" id="MobiDB-lite"/>
    </source>
</evidence>
<feature type="region of interest" description="Disordered" evidence="1">
    <location>
        <begin position="87"/>
        <end position="157"/>
    </location>
</feature>
<organism evidence="2">
    <name type="scientific">Rhizophora mucronata</name>
    <name type="common">Asiatic mangrove</name>
    <dbReference type="NCBI Taxonomy" id="61149"/>
    <lineage>
        <taxon>Eukaryota</taxon>
        <taxon>Viridiplantae</taxon>
        <taxon>Streptophyta</taxon>
        <taxon>Embryophyta</taxon>
        <taxon>Tracheophyta</taxon>
        <taxon>Spermatophyta</taxon>
        <taxon>Magnoliopsida</taxon>
        <taxon>eudicotyledons</taxon>
        <taxon>Gunneridae</taxon>
        <taxon>Pentapetalae</taxon>
        <taxon>rosids</taxon>
        <taxon>fabids</taxon>
        <taxon>Malpighiales</taxon>
        <taxon>Rhizophoraceae</taxon>
        <taxon>Rhizophora</taxon>
    </lineage>
</organism>
<feature type="compositionally biased region" description="Low complexity" evidence="1">
    <location>
        <begin position="92"/>
        <end position="101"/>
    </location>
</feature>
<dbReference type="EMBL" id="GGEC01007657">
    <property type="protein sequence ID" value="MBW88140.1"/>
    <property type="molecule type" value="Transcribed_RNA"/>
</dbReference>
<evidence type="ECO:0000313" key="2">
    <source>
        <dbReference type="EMBL" id="MBW88140.1"/>
    </source>
</evidence>